<evidence type="ECO:0000313" key="1">
    <source>
        <dbReference type="EMBL" id="RUT05567.1"/>
    </source>
</evidence>
<dbReference type="GO" id="GO:0016706">
    <property type="term" value="F:2-oxoglutarate-dependent dioxygenase activity"/>
    <property type="evidence" value="ECO:0007669"/>
    <property type="project" value="UniProtKB-ARBA"/>
</dbReference>
<dbReference type="PANTHER" id="PTHR20883:SF48">
    <property type="entry name" value="ECTOINE DIOXYGENASE"/>
    <property type="match status" value="1"/>
</dbReference>
<keyword evidence="2" id="KW-1185">Reference proteome</keyword>
<reference evidence="1" key="2">
    <citation type="journal article" date="2019" name="Genome Biol. Evol.">
        <title>Day and night: Metabolic profiles and evolutionary relationships of six axenic non-marine cyanobacteria.</title>
        <authorList>
            <person name="Will S.E."/>
            <person name="Henke P."/>
            <person name="Boedeker C."/>
            <person name="Huang S."/>
            <person name="Brinkmann H."/>
            <person name="Rohde M."/>
            <person name="Jarek M."/>
            <person name="Friedl T."/>
            <person name="Seufert S."/>
            <person name="Schumacher M."/>
            <person name="Overmann J."/>
            <person name="Neumann-Schaal M."/>
            <person name="Petersen J."/>
        </authorList>
    </citation>
    <scope>NUCLEOTIDE SEQUENCE [LARGE SCALE GENOMIC DNA]</scope>
    <source>
        <strain evidence="1">PCC 7102</strain>
    </source>
</reference>
<dbReference type="GO" id="GO:0005506">
    <property type="term" value="F:iron ion binding"/>
    <property type="evidence" value="ECO:0007669"/>
    <property type="project" value="UniProtKB-ARBA"/>
</dbReference>
<proteinExistence type="predicted"/>
<dbReference type="PANTHER" id="PTHR20883">
    <property type="entry name" value="PHYTANOYL-COA DIOXYGENASE DOMAIN CONTAINING 1"/>
    <property type="match status" value="1"/>
</dbReference>
<dbReference type="InterPro" id="IPR008775">
    <property type="entry name" value="Phytyl_CoA_dOase-like"/>
</dbReference>
<dbReference type="Pfam" id="PF05721">
    <property type="entry name" value="PhyH"/>
    <property type="match status" value="1"/>
</dbReference>
<dbReference type="SUPFAM" id="SSF51197">
    <property type="entry name" value="Clavaminate synthase-like"/>
    <property type="match status" value="1"/>
</dbReference>
<gene>
    <name evidence="1" type="ORF">DSM106972_035740</name>
</gene>
<evidence type="ECO:0000313" key="2">
    <source>
        <dbReference type="Proteomes" id="UP000271624"/>
    </source>
</evidence>
<dbReference type="Proteomes" id="UP000271624">
    <property type="component" value="Unassembled WGS sequence"/>
</dbReference>
<dbReference type="AlphaFoldDB" id="A0A3S5K387"/>
<dbReference type="EMBL" id="RSCL01000008">
    <property type="protein sequence ID" value="RUT05567.1"/>
    <property type="molecule type" value="Genomic_DNA"/>
</dbReference>
<name>A0A3S5K387_9CYAN</name>
<comment type="caution">
    <text evidence="1">The sequence shown here is derived from an EMBL/GenBank/DDBJ whole genome shotgun (WGS) entry which is preliminary data.</text>
</comment>
<reference evidence="1" key="1">
    <citation type="submission" date="2018-12" db="EMBL/GenBank/DDBJ databases">
        <authorList>
            <person name="Will S."/>
            <person name="Neumann-Schaal M."/>
            <person name="Henke P."/>
        </authorList>
    </citation>
    <scope>NUCLEOTIDE SEQUENCE</scope>
    <source>
        <strain evidence="1">PCC 7102</strain>
    </source>
</reference>
<accession>A0A3S5K387</accession>
<dbReference type="Gene3D" id="2.60.120.620">
    <property type="entry name" value="q2cbj1_9rhob like domain"/>
    <property type="match status" value="1"/>
</dbReference>
<dbReference type="RefSeq" id="WP_127082034.1">
    <property type="nucleotide sequence ID" value="NZ_RSCL01000008.1"/>
</dbReference>
<sequence length="302" mass="35365">MEAYKYYQEQGYYIFRQLISHELIDSLLAEYQSKIVASNDYFFRQSSNKWEKNKISIYGYCEESLLDIHDYPNHSSFSDSALRIFCLPEVRNALTLLTGEHEHNVMQTMFFDLNTATPAHQDWYYLDSMPNGHLLAGWFALEDIQQEAGRFYVLPKSHLIDFELTIDEKISSPYYQQKLKKYLEAHKEEMYAPALQKGDVLFWNSRTIHGSSATLDASYSRKSLTAHYLPSKYQFGNRYATSPKAVEYASYEGMKYKLAPVGHKHYSVPNKVQTDLYHYLSQRPKLMRIAQFIRKPLKSSRG</sequence>
<dbReference type="OrthoDB" id="547161at2"/>
<evidence type="ECO:0008006" key="3">
    <source>
        <dbReference type="Google" id="ProtNLM"/>
    </source>
</evidence>
<protein>
    <recommendedName>
        <fullName evidence="3">Phytanoyl-CoA dioxygenase</fullName>
    </recommendedName>
</protein>
<organism evidence="1 2">
    <name type="scientific">Dulcicalothrix desertica PCC 7102</name>
    <dbReference type="NCBI Taxonomy" id="232991"/>
    <lineage>
        <taxon>Bacteria</taxon>
        <taxon>Bacillati</taxon>
        <taxon>Cyanobacteriota</taxon>
        <taxon>Cyanophyceae</taxon>
        <taxon>Nostocales</taxon>
        <taxon>Calotrichaceae</taxon>
        <taxon>Dulcicalothrix</taxon>
    </lineage>
</organism>